<name>A0A921NWV1_9RHOB</name>
<dbReference type="Proteomes" id="UP000698242">
    <property type="component" value="Unassembled WGS sequence"/>
</dbReference>
<protein>
    <submittedName>
        <fullName evidence="1">Uncharacterized protein</fullName>
    </submittedName>
</protein>
<keyword evidence="2" id="KW-1185">Reference proteome</keyword>
<dbReference type="AlphaFoldDB" id="A0A921NWV1"/>
<reference evidence="1" key="1">
    <citation type="submission" date="2013-03" db="EMBL/GenBank/DDBJ databases">
        <title>Genome Sequence of the Profundibacterium mesophilum strain KAUST100406-0324T from Red Sea, a novel genus in the family Rhodobacteraceae.</title>
        <authorList>
            <person name="Essack M."/>
            <person name="Alam I."/>
            <person name="Lafi F."/>
            <person name="Alawi W."/>
            <person name="Kamanu F."/>
            <person name="Al-Suwailem A."/>
            <person name="Lee O.O."/>
            <person name="Xu Y."/>
            <person name="Bajic V."/>
            <person name="Qian P.-Y."/>
            <person name="Archer J."/>
        </authorList>
    </citation>
    <scope>NUCLEOTIDE SEQUENCE</scope>
    <source>
        <strain evidence="1">KAUST100406-0324</strain>
    </source>
</reference>
<dbReference type="EMBL" id="APKE01000015">
    <property type="protein sequence ID" value="KAF0676224.1"/>
    <property type="molecule type" value="Genomic_DNA"/>
</dbReference>
<proteinExistence type="predicted"/>
<evidence type="ECO:0000313" key="2">
    <source>
        <dbReference type="Proteomes" id="UP000698242"/>
    </source>
</evidence>
<evidence type="ECO:0000313" key="1">
    <source>
        <dbReference type="EMBL" id="KAF0676224.1"/>
    </source>
</evidence>
<sequence>MTVWTAEQDRALMRWHRVGLGNTRAGDPPRSRDEIAARLDVLTRSGARLAHARAQVATGRAELSSGRASGFEWEIVTDEIAYWRAEVEACAPPRRWPRITLPSSLFRRLTFSTMR</sequence>
<comment type="caution">
    <text evidence="1">The sequence shown here is derived from an EMBL/GenBank/DDBJ whole genome shotgun (WGS) entry which is preliminary data.</text>
</comment>
<organism evidence="1 2">
    <name type="scientific">Profundibacterium mesophilum KAUST100406-0324</name>
    <dbReference type="NCBI Taxonomy" id="1037889"/>
    <lineage>
        <taxon>Bacteria</taxon>
        <taxon>Pseudomonadati</taxon>
        <taxon>Pseudomonadota</taxon>
        <taxon>Alphaproteobacteria</taxon>
        <taxon>Rhodobacterales</taxon>
        <taxon>Roseobacteraceae</taxon>
        <taxon>Profundibacterium</taxon>
    </lineage>
</organism>
<accession>A0A921NWV1</accession>
<gene>
    <name evidence="1" type="ORF">PMES_01381</name>
</gene>
<dbReference type="RefSeq" id="WP_159964817.1">
    <property type="nucleotide sequence ID" value="NZ_APKE01000015.1"/>
</dbReference>